<organism evidence="2 3">
    <name type="scientific">Paraburkholderia sprentiae WSM5005</name>
    <dbReference type="NCBI Taxonomy" id="754502"/>
    <lineage>
        <taxon>Bacteria</taxon>
        <taxon>Pseudomonadati</taxon>
        <taxon>Pseudomonadota</taxon>
        <taxon>Betaproteobacteria</taxon>
        <taxon>Burkholderiales</taxon>
        <taxon>Burkholderiaceae</taxon>
        <taxon>Paraburkholderia</taxon>
    </lineage>
</organism>
<name>A0A1I9YSV9_9BURK</name>
<feature type="signal peptide" evidence="1">
    <location>
        <begin position="1"/>
        <end position="23"/>
    </location>
</feature>
<keyword evidence="3" id="KW-1185">Reference proteome</keyword>
<keyword evidence="1" id="KW-0732">Signal</keyword>
<sequence length="112" mass="12285">MKPFWRKSAVALCILLASGVASAAGKLTPAECTDYPFQPLSKPVTHAQLMQELSELESVGYEPSARDENNYPSDIQLAQARLRLKYRADCLGQNVKVPTTRIDSGSNLFAPM</sequence>
<dbReference type="Pfam" id="PF13663">
    <property type="entry name" value="DUF4148"/>
    <property type="match status" value="1"/>
</dbReference>
<feature type="chain" id="PRO_5009607596" evidence="1">
    <location>
        <begin position="24"/>
        <end position="112"/>
    </location>
</feature>
<reference evidence="2" key="1">
    <citation type="submission" date="2016-09" db="EMBL/GenBank/DDBJ databases">
        <title>The Complete Genome of Burkholderia sprentiae wsm5005.</title>
        <authorList>
            <person name="De Meyer S."/>
            <person name="Wang P."/>
            <person name="Terpolilli J."/>
        </authorList>
    </citation>
    <scope>NUCLEOTIDE SEQUENCE [LARGE SCALE GENOMIC DNA]</scope>
    <source>
        <strain evidence="2">WSM5005</strain>
    </source>
</reference>
<reference evidence="2" key="2">
    <citation type="submission" date="2021-06" db="EMBL/GenBank/DDBJ databases">
        <authorList>
            <person name="Rogers T.H."/>
            <person name="Ramsay J.P."/>
            <person name="Wang P."/>
            <person name="Terpolilli J."/>
        </authorList>
    </citation>
    <scope>NUCLEOTIDE SEQUENCE [LARGE SCALE GENOMIC DNA]</scope>
    <source>
        <strain evidence="2">WSM5005</strain>
    </source>
</reference>
<dbReference type="OrthoDB" id="9030534at2"/>
<evidence type="ECO:0000313" key="3">
    <source>
        <dbReference type="Proteomes" id="UP000179860"/>
    </source>
</evidence>
<proteinExistence type="predicted"/>
<evidence type="ECO:0000313" key="2">
    <source>
        <dbReference type="EMBL" id="APA89287.1"/>
    </source>
</evidence>
<dbReference type="Proteomes" id="UP000179860">
    <property type="component" value="Chromosome 2"/>
</dbReference>
<dbReference type="EMBL" id="CP017562">
    <property type="protein sequence ID" value="APA89287.1"/>
    <property type="molecule type" value="Genomic_DNA"/>
</dbReference>
<evidence type="ECO:0000256" key="1">
    <source>
        <dbReference type="SAM" id="SignalP"/>
    </source>
</evidence>
<dbReference type="AlphaFoldDB" id="A0A1I9YSV9"/>
<dbReference type="InterPro" id="IPR025421">
    <property type="entry name" value="DUF4148"/>
</dbReference>
<accession>A0A1I9YSV9</accession>
<dbReference type="KEGG" id="pspw:BJG93_24495"/>
<protein>
    <submittedName>
        <fullName evidence="2">DUF4148 domain-containing protein</fullName>
    </submittedName>
</protein>
<gene>
    <name evidence="2" type="ORF">BJG93_24495</name>
</gene>